<comment type="caution">
    <text evidence="1">The sequence shown here is derived from an EMBL/GenBank/DDBJ whole genome shotgun (WGS) entry which is preliminary data.</text>
</comment>
<name>A0ACC0XNG1_9ROSI</name>
<sequence length="294" mass="33713">MYSVVTKLRKLKPDFRALNRKVGNLRKKVNVLRGEVENLQTAVDRDPSNKEIREQEMVFSAAFMAALIDEERFRKQKPKILWLAVGDQNSFFHYFLRSSLKRQRIERVLLDARDMGEGPQFAEAFVSFYKNLQGKASHSSQFPFFQFWLEGLSSIWWSSNYILVVFSQMVGITEKLWEIVMAYIISEGNFFDAISRRNVVCDDWWGVISMGDETYVPPRILSSEWEVICDWPAFCACSSGIAIWHGCWEGALGGVCWVYGGLLAFVSRHGFGQTQLLPFFILSSGFVAIFGVGF</sequence>
<evidence type="ECO:0000313" key="2">
    <source>
        <dbReference type="Proteomes" id="UP001163603"/>
    </source>
</evidence>
<protein>
    <submittedName>
        <fullName evidence="1">Uncharacterized protein</fullName>
    </submittedName>
</protein>
<dbReference type="EMBL" id="CM047746">
    <property type="protein sequence ID" value="KAJ0020814.1"/>
    <property type="molecule type" value="Genomic_DNA"/>
</dbReference>
<evidence type="ECO:0000313" key="1">
    <source>
        <dbReference type="EMBL" id="KAJ0020814.1"/>
    </source>
</evidence>
<gene>
    <name evidence="1" type="ORF">Pint_31759</name>
</gene>
<dbReference type="Proteomes" id="UP001163603">
    <property type="component" value="Chromosome 11"/>
</dbReference>
<organism evidence="1 2">
    <name type="scientific">Pistacia integerrima</name>
    <dbReference type="NCBI Taxonomy" id="434235"/>
    <lineage>
        <taxon>Eukaryota</taxon>
        <taxon>Viridiplantae</taxon>
        <taxon>Streptophyta</taxon>
        <taxon>Embryophyta</taxon>
        <taxon>Tracheophyta</taxon>
        <taxon>Spermatophyta</taxon>
        <taxon>Magnoliopsida</taxon>
        <taxon>eudicotyledons</taxon>
        <taxon>Gunneridae</taxon>
        <taxon>Pentapetalae</taxon>
        <taxon>rosids</taxon>
        <taxon>malvids</taxon>
        <taxon>Sapindales</taxon>
        <taxon>Anacardiaceae</taxon>
        <taxon>Pistacia</taxon>
    </lineage>
</organism>
<accession>A0ACC0XNG1</accession>
<proteinExistence type="predicted"/>
<reference evidence="2" key="1">
    <citation type="journal article" date="2023" name="G3 (Bethesda)">
        <title>Genome assembly and association tests identify interacting loci associated with vigor, precocity, and sex in interspecific pistachio rootstocks.</title>
        <authorList>
            <person name="Palmer W."/>
            <person name="Jacygrad E."/>
            <person name="Sagayaradj S."/>
            <person name="Cavanaugh K."/>
            <person name="Han R."/>
            <person name="Bertier L."/>
            <person name="Beede B."/>
            <person name="Kafkas S."/>
            <person name="Golino D."/>
            <person name="Preece J."/>
            <person name="Michelmore R."/>
        </authorList>
    </citation>
    <scope>NUCLEOTIDE SEQUENCE [LARGE SCALE GENOMIC DNA]</scope>
</reference>
<keyword evidence="2" id="KW-1185">Reference proteome</keyword>